<evidence type="ECO:0000256" key="1">
    <source>
        <dbReference type="ARBA" id="ARBA00010641"/>
    </source>
</evidence>
<dbReference type="Proteomes" id="UP000247811">
    <property type="component" value="Unassembled WGS sequence"/>
</dbReference>
<dbReference type="RefSeq" id="WP_110400927.1">
    <property type="nucleotide sequence ID" value="NZ_QJJS01000009.1"/>
</dbReference>
<dbReference type="PANTHER" id="PTHR43133">
    <property type="entry name" value="RNA POLYMERASE ECF-TYPE SIGMA FACTO"/>
    <property type="match status" value="1"/>
</dbReference>
<name>A0A318GZ48_9BURK</name>
<dbReference type="SUPFAM" id="SSF88946">
    <property type="entry name" value="Sigma2 domain of RNA polymerase sigma factors"/>
    <property type="match status" value="1"/>
</dbReference>
<dbReference type="Pfam" id="PF22029">
    <property type="entry name" value="PhyR_sigma2"/>
    <property type="match status" value="1"/>
</dbReference>
<keyword evidence="4" id="KW-0804">Transcription</keyword>
<dbReference type="InterPro" id="IPR013325">
    <property type="entry name" value="RNA_pol_sigma_r2"/>
</dbReference>
<feature type="domain" description="RNA polymerase sigma factor 70 region 4 type 2" evidence="5">
    <location>
        <begin position="105"/>
        <end position="157"/>
    </location>
</feature>
<dbReference type="Pfam" id="PF08281">
    <property type="entry name" value="Sigma70_r4_2"/>
    <property type="match status" value="1"/>
</dbReference>
<evidence type="ECO:0000259" key="6">
    <source>
        <dbReference type="Pfam" id="PF22029"/>
    </source>
</evidence>
<keyword evidence="8" id="KW-1185">Reference proteome</keyword>
<organism evidence="7 8">
    <name type="scientific">Sphaerotilus hippei</name>
    <dbReference type="NCBI Taxonomy" id="744406"/>
    <lineage>
        <taxon>Bacteria</taxon>
        <taxon>Pseudomonadati</taxon>
        <taxon>Pseudomonadota</taxon>
        <taxon>Betaproteobacteria</taxon>
        <taxon>Burkholderiales</taxon>
        <taxon>Sphaerotilaceae</taxon>
        <taxon>Sphaerotilus</taxon>
    </lineage>
</organism>
<keyword evidence="3" id="KW-0731">Sigma factor</keyword>
<evidence type="ECO:0000256" key="2">
    <source>
        <dbReference type="ARBA" id="ARBA00023015"/>
    </source>
</evidence>
<evidence type="ECO:0000256" key="4">
    <source>
        <dbReference type="ARBA" id="ARBA00023163"/>
    </source>
</evidence>
<dbReference type="CDD" id="cd06171">
    <property type="entry name" value="Sigma70_r4"/>
    <property type="match status" value="1"/>
</dbReference>
<dbReference type="InterPro" id="IPR053866">
    <property type="entry name" value="PhyR_sigma2"/>
</dbReference>
<accession>A0A318GZ48</accession>
<dbReference type="GO" id="GO:0006352">
    <property type="term" value="P:DNA-templated transcription initiation"/>
    <property type="evidence" value="ECO:0007669"/>
    <property type="project" value="InterPro"/>
</dbReference>
<dbReference type="Gene3D" id="1.10.1740.10">
    <property type="match status" value="1"/>
</dbReference>
<protein>
    <submittedName>
        <fullName evidence="7">RNA polymerase sigma-70 factor (ECF subfamily)</fullName>
    </submittedName>
</protein>
<dbReference type="SUPFAM" id="SSF88659">
    <property type="entry name" value="Sigma3 and sigma4 domains of RNA polymerase sigma factors"/>
    <property type="match status" value="1"/>
</dbReference>
<dbReference type="InterPro" id="IPR039425">
    <property type="entry name" value="RNA_pol_sigma-70-like"/>
</dbReference>
<dbReference type="OrthoDB" id="9797134at2"/>
<sequence length="181" mass="19968">MSVAPDLIEHLPRLRRYARALVGAGAADDLVQDTLERAWARLDQWRCGEGDAHERLRAWLFTLMHHLHANQCRQRHPPMQALDEDGEGPAAQAVSGGQLESLGRRDLQVALETLPVAQREVLLLVGLEEFSYAEAAEVLDVPIGTVMSRLARARSAMRLRLSDEVAPAAAARTPAGWKVVK</sequence>
<dbReference type="InterPro" id="IPR013324">
    <property type="entry name" value="RNA_pol_sigma_r3/r4-like"/>
</dbReference>
<evidence type="ECO:0000313" key="8">
    <source>
        <dbReference type="Proteomes" id="UP000247811"/>
    </source>
</evidence>
<keyword evidence="2" id="KW-0805">Transcription regulation</keyword>
<proteinExistence type="inferred from homology"/>
<reference evidence="7 8" key="1">
    <citation type="submission" date="2018-05" db="EMBL/GenBank/DDBJ databases">
        <title>Genomic Encyclopedia of Type Strains, Phase IV (KMG-IV): sequencing the most valuable type-strain genomes for metagenomic binning, comparative biology and taxonomic classification.</title>
        <authorList>
            <person name="Goeker M."/>
        </authorList>
    </citation>
    <scope>NUCLEOTIDE SEQUENCE [LARGE SCALE GENOMIC DNA]</scope>
    <source>
        <strain evidence="7 8">DSM 566</strain>
    </source>
</reference>
<dbReference type="InterPro" id="IPR013249">
    <property type="entry name" value="RNA_pol_sigma70_r4_t2"/>
</dbReference>
<dbReference type="GO" id="GO:0016987">
    <property type="term" value="F:sigma factor activity"/>
    <property type="evidence" value="ECO:0007669"/>
    <property type="project" value="UniProtKB-KW"/>
</dbReference>
<dbReference type="InterPro" id="IPR036388">
    <property type="entry name" value="WH-like_DNA-bd_sf"/>
</dbReference>
<dbReference type="InterPro" id="IPR014284">
    <property type="entry name" value="RNA_pol_sigma-70_dom"/>
</dbReference>
<dbReference type="Gene3D" id="1.10.10.10">
    <property type="entry name" value="Winged helix-like DNA-binding domain superfamily/Winged helix DNA-binding domain"/>
    <property type="match status" value="1"/>
</dbReference>
<dbReference type="NCBIfam" id="TIGR02937">
    <property type="entry name" value="sigma70-ECF"/>
    <property type="match status" value="1"/>
</dbReference>
<evidence type="ECO:0000313" key="7">
    <source>
        <dbReference type="EMBL" id="PXW95489.1"/>
    </source>
</evidence>
<evidence type="ECO:0000259" key="5">
    <source>
        <dbReference type="Pfam" id="PF08281"/>
    </source>
</evidence>
<gene>
    <name evidence="7" type="ORF">C7444_10958</name>
</gene>
<comment type="caution">
    <text evidence="7">The sequence shown here is derived from an EMBL/GenBank/DDBJ whole genome shotgun (WGS) entry which is preliminary data.</text>
</comment>
<dbReference type="EMBL" id="QJJS01000009">
    <property type="protein sequence ID" value="PXW95489.1"/>
    <property type="molecule type" value="Genomic_DNA"/>
</dbReference>
<comment type="similarity">
    <text evidence="1">Belongs to the sigma-70 factor family. ECF subfamily.</text>
</comment>
<dbReference type="GO" id="GO:0003677">
    <property type="term" value="F:DNA binding"/>
    <property type="evidence" value="ECO:0007669"/>
    <property type="project" value="InterPro"/>
</dbReference>
<evidence type="ECO:0000256" key="3">
    <source>
        <dbReference type="ARBA" id="ARBA00023082"/>
    </source>
</evidence>
<feature type="domain" description="PhyR sigma2" evidence="6">
    <location>
        <begin position="9"/>
        <end position="65"/>
    </location>
</feature>
<dbReference type="PANTHER" id="PTHR43133:SF25">
    <property type="entry name" value="RNA POLYMERASE SIGMA FACTOR RFAY-RELATED"/>
    <property type="match status" value="1"/>
</dbReference>
<dbReference type="AlphaFoldDB" id="A0A318GZ48"/>